<protein>
    <submittedName>
        <fullName evidence="1">Uncharacterized protein</fullName>
    </submittedName>
</protein>
<organism evidence="1 2">
    <name type="scientific">Actinomadura chokoriensis</name>
    <dbReference type="NCBI Taxonomy" id="454156"/>
    <lineage>
        <taxon>Bacteria</taxon>
        <taxon>Bacillati</taxon>
        <taxon>Actinomycetota</taxon>
        <taxon>Actinomycetes</taxon>
        <taxon>Streptosporangiales</taxon>
        <taxon>Thermomonosporaceae</taxon>
        <taxon>Actinomadura</taxon>
    </lineage>
</organism>
<gene>
    <name evidence="1" type="ORF">SM436_05295</name>
</gene>
<evidence type="ECO:0000313" key="1">
    <source>
        <dbReference type="EMBL" id="MFA1553101.1"/>
    </source>
</evidence>
<sequence>MNYQTIVSACAILIAVLSLAVSIFEARAARAHNRYSVKPMLQLRHVAKYGSSEAGVKIANIGLGPAVIDETIVKLDGNHLGEWNLDTYHAIFDQFPIQPQVSTLFHGGLIPAGHQYFLVRIEDFDEKEHAWFWELVTNRLYIEVRYKSLYRDEELCVGRGGGFPQIFAT</sequence>
<reference evidence="1 2" key="1">
    <citation type="submission" date="2023-11" db="EMBL/GenBank/DDBJ databases">
        <title>Actinomadura monticuli sp. nov., isolated from volcanic ash.</title>
        <authorList>
            <person name="Lee S.D."/>
            <person name="Yang H."/>
            <person name="Kim I.S."/>
        </authorList>
    </citation>
    <scope>NUCLEOTIDE SEQUENCE [LARGE SCALE GENOMIC DNA]</scope>
    <source>
        <strain evidence="1 2">DSM 45346</strain>
    </source>
</reference>
<accession>A0ABV4QR73</accession>
<keyword evidence="2" id="KW-1185">Reference proteome</keyword>
<comment type="caution">
    <text evidence="1">The sequence shown here is derived from an EMBL/GenBank/DDBJ whole genome shotgun (WGS) entry which is preliminary data.</text>
</comment>
<name>A0ABV4QR73_9ACTN</name>
<dbReference type="EMBL" id="JAXCEH010000002">
    <property type="protein sequence ID" value="MFA1553101.1"/>
    <property type="molecule type" value="Genomic_DNA"/>
</dbReference>
<dbReference type="Proteomes" id="UP001569904">
    <property type="component" value="Unassembled WGS sequence"/>
</dbReference>
<dbReference type="RefSeq" id="WP_371939428.1">
    <property type="nucleotide sequence ID" value="NZ_JAXCEH010000002.1"/>
</dbReference>
<proteinExistence type="predicted"/>
<evidence type="ECO:0000313" key="2">
    <source>
        <dbReference type="Proteomes" id="UP001569904"/>
    </source>
</evidence>